<keyword evidence="8" id="KW-0067">ATP-binding</keyword>
<dbReference type="InterPro" id="IPR016064">
    <property type="entry name" value="NAD/diacylglycerol_kinase_sf"/>
</dbReference>
<evidence type="ECO:0000256" key="3">
    <source>
        <dbReference type="ARBA" id="ARBA00022516"/>
    </source>
</evidence>
<evidence type="ECO:0000256" key="8">
    <source>
        <dbReference type="ARBA" id="ARBA00022840"/>
    </source>
</evidence>
<keyword evidence="5" id="KW-0479">Metal-binding</keyword>
<dbReference type="InterPro" id="IPR005218">
    <property type="entry name" value="Diacylglycerol/lipid_kinase"/>
</dbReference>
<dbReference type="GO" id="GO:0005524">
    <property type="term" value="F:ATP binding"/>
    <property type="evidence" value="ECO:0007669"/>
    <property type="project" value="UniProtKB-KW"/>
</dbReference>
<accession>A0A1G8JL28</accession>
<keyword evidence="12" id="KW-1208">Phospholipid metabolism</keyword>
<keyword evidence="10" id="KW-0443">Lipid metabolism</keyword>
<dbReference type="InterPro" id="IPR017438">
    <property type="entry name" value="ATP-NAD_kinase_N"/>
</dbReference>
<dbReference type="PANTHER" id="PTHR12358">
    <property type="entry name" value="SPHINGOSINE KINASE"/>
    <property type="match status" value="1"/>
</dbReference>
<dbReference type="AlphaFoldDB" id="A0A1G8JL28"/>
<keyword evidence="9" id="KW-0460">Magnesium</keyword>
<name>A0A1G8JL28_9CLOT</name>
<keyword evidence="6" id="KW-0547">Nucleotide-binding</keyword>
<dbReference type="GO" id="GO:0005886">
    <property type="term" value="C:plasma membrane"/>
    <property type="evidence" value="ECO:0007669"/>
    <property type="project" value="TreeGrafter"/>
</dbReference>
<keyword evidence="4" id="KW-0808">Transferase</keyword>
<dbReference type="InterPro" id="IPR045540">
    <property type="entry name" value="YegS/DAGK_C"/>
</dbReference>
<evidence type="ECO:0000256" key="11">
    <source>
        <dbReference type="ARBA" id="ARBA00023209"/>
    </source>
</evidence>
<dbReference type="SMART" id="SM00046">
    <property type="entry name" value="DAGKc"/>
    <property type="match status" value="1"/>
</dbReference>
<dbReference type="Gene3D" id="2.60.200.40">
    <property type="match status" value="1"/>
</dbReference>
<protein>
    <submittedName>
        <fullName evidence="14">Lipid kinase, YegS/Rv2252/BmrU family</fullName>
    </submittedName>
</protein>
<dbReference type="PANTHER" id="PTHR12358:SF106">
    <property type="entry name" value="LIPID KINASE YEGS"/>
    <property type="match status" value="1"/>
</dbReference>
<dbReference type="Pfam" id="PF19279">
    <property type="entry name" value="YegS_C"/>
    <property type="match status" value="1"/>
</dbReference>
<dbReference type="Proteomes" id="UP000183255">
    <property type="component" value="Unassembled WGS sequence"/>
</dbReference>
<dbReference type="InterPro" id="IPR050187">
    <property type="entry name" value="Lipid_Phosphate_FormReg"/>
</dbReference>
<organism evidence="14 15">
    <name type="scientific">Proteiniclasticum ruminis</name>
    <dbReference type="NCBI Taxonomy" id="398199"/>
    <lineage>
        <taxon>Bacteria</taxon>
        <taxon>Bacillati</taxon>
        <taxon>Bacillota</taxon>
        <taxon>Clostridia</taxon>
        <taxon>Eubacteriales</taxon>
        <taxon>Clostridiaceae</taxon>
        <taxon>Proteiniclasticum</taxon>
    </lineage>
</organism>
<dbReference type="Pfam" id="PF00781">
    <property type="entry name" value="DAGK_cat"/>
    <property type="match status" value="1"/>
</dbReference>
<keyword evidence="3" id="KW-0444">Lipid biosynthesis</keyword>
<dbReference type="EMBL" id="FNDZ01000002">
    <property type="protein sequence ID" value="SDI31905.1"/>
    <property type="molecule type" value="Genomic_DNA"/>
</dbReference>
<dbReference type="InterPro" id="IPR001206">
    <property type="entry name" value="Diacylglycerol_kinase_cat_dom"/>
</dbReference>
<keyword evidence="11" id="KW-0594">Phospholipid biosynthesis</keyword>
<gene>
    <name evidence="14" type="ORF">SAMN05421804_10241</name>
</gene>
<evidence type="ECO:0000259" key="13">
    <source>
        <dbReference type="PROSITE" id="PS50146"/>
    </source>
</evidence>
<evidence type="ECO:0000256" key="6">
    <source>
        <dbReference type="ARBA" id="ARBA00022741"/>
    </source>
</evidence>
<dbReference type="GO" id="GO:0008654">
    <property type="term" value="P:phospholipid biosynthetic process"/>
    <property type="evidence" value="ECO:0007669"/>
    <property type="project" value="UniProtKB-KW"/>
</dbReference>
<evidence type="ECO:0000256" key="4">
    <source>
        <dbReference type="ARBA" id="ARBA00022679"/>
    </source>
</evidence>
<evidence type="ECO:0000256" key="10">
    <source>
        <dbReference type="ARBA" id="ARBA00023098"/>
    </source>
</evidence>
<evidence type="ECO:0000256" key="5">
    <source>
        <dbReference type="ARBA" id="ARBA00022723"/>
    </source>
</evidence>
<reference evidence="14 15" key="1">
    <citation type="submission" date="2016-10" db="EMBL/GenBank/DDBJ databases">
        <authorList>
            <person name="de Groot N.N."/>
        </authorList>
    </citation>
    <scope>NUCLEOTIDE SEQUENCE [LARGE SCALE GENOMIC DNA]</scope>
    <source>
        <strain evidence="14 15">CGMCC 1.5058</strain>
    </source>
</reference>
<proteinExistence type="inferred from homology"/>
<dbReference type="GO" id="GO:0004143">
    <property type="term" value="F:ATP-dependent diacylglycerol kinase activity"/>
    <property type="evidence" value="ECO:0007669"/>
    <property type="project" value="TreeGrafter"/>
</dbReference>
<dbReference type="Gene3D" id="3.40.50.10330">
    <property type="entry name" value="Probable inorganic polyphosphate/atp-NAD kinase, domain 1"/>
    <property type="match status" value="1"/>
</dbReference>
<comment type="cofactor">
    <cofactor evidence="1">
        <name>Mg(2+)</name>
        <dbReference type="ChEBI" id="CHEBI:18420"/>
    </cofactor>
</comment>
<keyword evidence="7 14" id="KW-0418">Kinase</keyword>
<dbReference type="NCBIfam" id="TIGR00147">
    <property type="entry name" value="YegS/Rv2252/BmrU family lipid kinase"/>
    <property type="match status" value="1"/>
</dbReference>
<evidence type="ECO:0000256" key="7">
    <source>
        <dbReference type="ARBA" id="ARBA00022777"/>
    </source>
</evidence>
<dbReference type="RefSeq" id="WP_031577157.1">
    <property type="nucleotide sequence ID" value="NZ_FNDZ01000002.1"/>
</dbReference>
<evidence type="ECO:0000256" key="12">
    <source>
        <dbReference type="ARBA" id="ARBA00023264"/>
    </source>
</evidence>
<evidence type="ECO:0000256" key="1">
    <source>
        <dbReference type="ARBA" id="ARBA00001946"/>
    </source>
</evidence>
<evidence type="ECO:0000256" key="9">
    <source>
        <dbReference type="ARBA" id="ARBA00022842"/>
    </source>
</evidence>
<dbReference type="GO" id="GO:0046872">
    <property type="term" value="F:metal ion binding"/>
    <property type="evidence" value="ECO:0007669"/>
    <property type="project" value="UniProtKB-KW"/>
</dbReference>
<evidence type="ECO:0000256" key="2">
    <source>
        <dbReference type="ARBA" id="ARBA00005983"/>
    </source>
</evidence>
<dbReference type="PROSITE" id="PS50146">
    <property type="entry name" value="DAGK"/>
    <property type="match status" value="1"/>
</dbReference>
<feature type="domain" description="DAGKc" evidence="13">
    <location>
        <begin position="1"/>
        <end position="132"/>
    </location>
</feature>
<evidence type="ECO:0000313" key="15">
    <source>
        <dbReference type="Proteomes" id="UP000183255"/>
    </source>
</evidence>
<evidence type="ECO:0000313" key="14">
    <source>
        <dbReference type="EMBL" id="SDI31905.1"/>
    </source>
</evidence>
<comment type="similarity">
    <text evidence="2">Belongs to the diacylglycerol/lipid kinase family.</text>
</comment>
<sequence>MKRKAVLIVNPSSGKEQARAYTEEAVKELQKVYEEVEVKETKGPEDATDFAKEASEEGVSLVVSMGGDGTVHEVVNGLSENEVRPALGIIPLGTVNDLARALGIPLRPEEAIEVLTKGKMRPIDIARAGDRYFTSGFALGRVPESIHQVTPDEKSKLGPLAYLLAGLKQLMEKEKIQLKIDSKEQVFQGELMAVVGSLSGSLGGFEGIFPEATLEDGKLHVLLIEDLSLLDTAKILPDFLKGDVASSDHLTYFATRKMKVTPVGEEHYESDLDGEKGPKVPFTVEVLKAHLNVLAPEEEK</sequence>
<dbReference type="SUPFAM" id="SSF111331">
    <property type="entry name" value="NAD kinase/diacylglycerol kinase-like"/>
    <property type="match status" value="1"/>
</dbReference>